<dbReference type="RefSeq" id="WP_006588327.1">
    <property type="nucleotide sequence ID" value="NZ_CATOUV010000001.1"/>
</dbReference>
<reference evidence="3 5" key="2">
    <citation type="submission" date="2024-04" db="EMBL/GenBank/DDBJ databases">
        <title>Three lactobacilli isolated from voided urine samples from females with type 2 diabetes.</title>
        <authorList>
            <person name="Kula A."/>
            <person name="Stegman N."/>
            <person name="Putonti C."/>
        </authorList>
    </citation>
    <scope>NUCLEOTIDE SEQUENCE [LARGE SCALE GENOMIC DNA]</scope>
    <source>
        <strain evidence="3 5">1855</strain>
    </source>
</reference>
<evidence type="ECO:0008006" key="6">
    <source>
        <dbReference type="Google" id="ProtNLM"/>
    </source>
</evidence>
<name>A0A5N1IIT9_LACJE</name>
<comment type="caution">
    <text evidence="2">The sequence shown here is derived from an EMBL/GenBank/DDBJ whole genome shotgun (WGS) entry which is preliminary data.</text>
</comment>
<dbReference type="OrthoDB" id="2382185at2"/>
<reference evidence="2 4" key="1">
    <citation type="submission" date="2019-09" db="EMBL/GenBank/DDBJ databases">
        <title>Draft genome sequence assemblies of isolates from the urinary tract.</title>
        <authorList>
            <person name="Mores C.R."/>
            <person name="Putonti C."/>
            <person name="Wolfe A.J."/>
        </authorList>
    </citation>
    <scope>NUCLEOTIDE SEQUENCE [LARGE SCALE GENOMIC DNA]</scope>
    <source>
        <strain evidence="2 4">UMB246</strain>
    </source>
</reference>
<dbReference type="EMBL" id="VYWW01000006">
    <property type="protein sequence ID" value="KAA9323781.1"/>
    <property type="molecule type" value="Genomic_DNA"/>
</dbReference>
<dbReference type="AlphaFoldDB" id="A0A5N1IIT9"/>
<evidence type="ECO:0000313" key="2">
    <source>
        <dbReference type="EMBL" id="KAA9323781.1"/>
    </source>
</evidence>
<sequence length="450" mass="51282">MKSKNRAIDIALHIATGLVIITSIVLWIFILTSDQRFSGLNQSTDTDTTHVKNSKSIKDAYLPTEVFGYRNNQLYQLYDSDKNLPLVFSKEFNNAKIERIKPIFITKKDYQKFLANKAYLQLTYPDQITFGIFSSNVSKYKNSEFNRIFIAQKDGKFKLYAGNDLNHRIYEVSLKNGNFDKLLKYAQKSESKTAVSLIRLSEGYEVSYKNDLTVNVYSYLISNPSDSYFVSRLLGTSGVSSKTAGNVTTYTAGLYNHLEVPKSNSKDYHNYTYINYQKSSIPNPNTRLSDSVTYVHKLGLVEQDLRFFDAEGSSVVYTNYIEGYPVFIKTQGPQIQIRYSTDNITIKFNSTNLQIPVPFDGRTVKIPKTSTVIKTLQAKGIAKSDIQRMTIGFELVRDSAHDSLVDLTPTYYIKIYNHWLSLSEWQNANLAKYRTSTTSSAKGLNVTREE</sequence>
<keyword evidence="1" id="KW-1133">Transmembrane helix</keyword>
<evidence type="ECO:0000313" key="3">
    <source>
        <dbReference type="EMBL" id="MEL0565490.1"/>
    </source>
</evidence>
<evidence type="ECO:0000313" key="5">
    <source>
        <dbReference type="Proteomes" id="UP001385848"/>
    </source>
</evidence>
<dbReference type="EMBL" id="JBBVUL010000011">
    <property type="protein sequence ID" value="MEL0565490.1"/>
    <property type="molecule type" value="Genomic_DNA"/>
</dbReference>
<accession>A0A5N1IIT9</accession>
<dbReference type="Proteomes" id="UP000327236">
    <property type="component" value="Unassembled WGS sequence"/>
</dbReference>
<keyword evidence="5" id="KW-1185">Reference proteome</keyword>
<gene>
    <name evidence="3" type="ORF">AAC431_06085</name>
    <name evidence="2" type="ORF">F6H94_02135</name>
</gene>
<dbReference type="CDD" id="cd15787">
    <property type="entry name" value="YycH_N"/>
    <property type="match status" value="1"/>
</dbReference>
<dbReference type="Gene3D" id="3.10.450.310">
    <property type="match status" value="1"/>
</dbReference>
<proteinExistence type="predicted"/>
<keyword evidence="1" id="KW-0472">Membrane</keyword>
<organism evidence="2 4">
    <name type="scientific">Lactobacillus jensenii</name>
    <dbReference type="NCBI Taxonomy" id="109790"/>
    <lineage>
        <taxon>Bacteria</taxon>
        <taxon>Bacillati</taxon>
        <taxon>Bacillota</taxon>
        <taxon>Bacilli</taxon>
        <taxon>Lactobacillales</taxon>
        <taxon>Lactobacillaceae</taxon>
        <taxon>Lactobacillus</taxon>
    </lineage>
</organism>
<evidence type="ECO:0000256" key="1">
    <source>
        <dbReference type="SAM" id="Phobius"/>
    </source>
</evidence>
<dbReference type="Proteomes" id="UP001385848">
    <property type="component" value="Unassembled WGS sequence"/>
</dbReference>
<evidence type="ECO:0000313" key="4">
    <source>
        <dbReference type="Proteomes" id="UP000327236"/>
    </source>
</evidence>
<protein>
    <recommendedName>
        <fullName evidence="6">Regulatory protein YycH domain-containing protein</fullName>
    </recommendedName>
</protein>
<keyword evidence="1" id="KW-0812">Transmembrane</keyword>
<feature type="transmembrane region" description="Helical" evidence="1">
    <location>
        <begin position="12"/>
        <end position="31"/>
    </location>
</feature>